<dbReference type="OrthoDB" id="8410255at2"/>
<name>A0A1C7NY27_9HYPH</name>
<dbReference type="PATRIC" id="fig|1612624.7.peg.5892"/>
<reference evidence="2 3" key="1">
    <citation type="journal article" date="2016" name="Syst. Appl. Microbiol.">
        <title>Pararhizobium polonicum sp. nov. isolated from tumors on stone fruit rootstocks.</title>
        <authorList>
            <person name="Pulawska J."/>
            <person name="Kuzmanovic N."/>
            <person name="Willems A."/>
            <person name="Pothier J.F."/>
        </authorList>
    </citation>
    <scope>NUCLEOTIDE SEQUENCE [LARGE SCALE GENOMIC DNA]</scope>
    <source>
        <strain evidence="2 3">F5.1</strain>
    </source>
</reference>
<evidence type="ECO:0000256" key="1">
    <source>
        <dbReference type="SAM" id="SignalP"/>
    </source>
</evidence>
<dbReference type="EMBL" id="LGLV01000012">
    <property type="protein sequence ID" value="OBZ93898.1"/>
    <property type="molecule type" value="Genomic_DNA"/>
</dbReference>
<feature type="chain" id="PRO_5008890029" evidence="1">
    <location>
        <begin position="21"/>
        <end position="113"/>
    </location>
</feature>
<keyword evidence="1" id="KW-0732">Signal</keyword>
<keyword evidence="3" id="KW-1185">Reference proteome</keyword>
<comment type="caution">
    <text evidence="2">The sequence shown here is derived from an EMBL/GenBank/DDBJ whole genome shotgun (WGS) entry which is preliminary data.</text>
</comment>
<evidence type="ECO:0000313" key="3">
    <source>
        <dbReference type="Proteomes" id="UP000093111"/>
    </source>
</evidence>
<gene>
    <name evidence="2" type="ORF">ADU59_19600</name>
</gene>
<dbReference type="STRING" id="1612624.ADU59_19600"/>
<sequence length="113" mass="12391">MKRKRLASLFLLAMAHTGFAATPDVREDVMEKIADVVAFARVCPALQMDTVLVTTIAKSQKIGKSNRDYDLIDAMANAREGAIRRGNAEIACETGRRQYGPDGDALPGLLRER</sequence>
<dbReference type="RefSeq" id="WP_139093196.1">
    <property type="nucleotide sequence ID" value="NZ_LGLV01000012.1"/>
</dbReference>
<accession>A0A1C7NY27</accession>
<dbReference type="Proteomes" id="UP000093111">
    <property type="component" value="Unassembled WGS sequence"/>
</dbReference>
<protein>
    <submittedName>
        <fullName evidence="2">Uncharacterized protein</fullName>
    </submittedName>
</protein>
<dbReference type="AlphaFoldDB" id="A0A1C7NY27"/>
<proteinExistence type="predicted"/>
<evidence type="ECO:0000313" key="2">
    <source>
        <dbReference type="EMBL" id="OBZ93898.1"/>
    </source>
</evidence>
<feature type="signal peptide" evidence="1">
    <location>
        <begin position="1"/>
        <end position="20"/>
    </location>
</feature>
<organism evidence="2 3">
    <name type="scientific">Pararhizobium polonicum</name>
    <dbReference type="NCBI Taxonomy" id="1612624"/>
    <lineage>
        <taxon>Bacteria</taxon>
        <taxon>Pseudomonadati</taxon>
        <taxon>Pseudomonadota</taxon>
        <taxon>Alphaproteobacteria</taxon>
        <taxon>Hyphomicrobiales</taxon>
        <taxon>Rhizobiaceae</taxon>
        <taxon>Rhizobium/Agrobacterium group</taxon>
        <taxon>Pararhizobium</taxon>
    </lineage>
</organism>